<evidence type="ECO:0000313" key="2">
    <source>
        <dbReference type="Proteomes" id="UP000027138"/>
    </source>
</evidence>
<organism evidence="1 2">
    <name type="scientific">Jatropha curcas</name>
    <name type="common">Barbados nut</name>
    <dbReference type="NCBI Taxonomy" id="180498"/>
    <lineage>
        <taxon>Eukaryota</taxon>
        <taxon>Viridiplantae</taxon>
        <taxon>Streptophyta</taxon>
        <taxon>Embryophyta</taxon>
        <taxon>Tracheophyta</taxon>
        <taxon>Spermatophyta</taxon>
        <taxon>Magnoliopsida</taxon>
        <taxon>eudicotyledons</taxon>
        <taxon>Gunneridae</taxon>
        <taxon>Pentapetalae</taxon>
        <taxon>rosids</taxon>
        <taxon>fabids</taxon>
        <taxon>Malpighiales</taxon>
        <taxon>Euphorbiaceae</taxon>
        <taxon>Crotonoideae</taxon>
        <taxon>Jatropheae</taxon>
        <taxon>Jatropha</taxon>
    </lineage>
</organism>
<proteinExistence type="predicted"/>
<accession>A0A067KU48</accession>
<evidence type="ECO:0000313" key="1">
    <source>
        <dbReference type="EMBL" id="KDP35785.1"/>
    </source>
</evidence>
<dbReference type="AlphaFoldDB" id="A0A067KU48"/>
<gene>
    <name evidence="1" type="ORF">JCGZ_10421</name>
</gene>
<keyword evidence="2" id="KW-1185">Reference proteome</keyword>
<sequence>MKYELATDNAADLATLLLFASATDYASSPPKLFFERCRLNPYSQKLSFFEMPSGMYELASFFKATILSGERQVASITSSQMLTLGSNQGLEVKDVNAKPIPPQSEAPFRGLLHFGKSKARRGMLKAGLVTGVKS</sequence>
<reference evidence="1 2" key="1">
    <citation type="journal article" date="2014" name="PLoS ONE">
        <title>Global Analysis of Gene Expression Profiles in Physic Nut (Jatropha curcas L.) Seedlings Exposed to Salt Stress.</title>
        <authorList>
            <person name="Zhang L."/>
            <person name="Zhang C."/>
            <person name="Wu P."/>
            <person name="Chen Y."/>
            <person name="Li M."/>
            <person name="Jiang H."/>
            <person name="Wu G."/>
        </authorList>
    </citation>
    <scope>NUCLEOTIDE SEQUENCE [LARGE SCALE GENOMIC DNA]</scope>
    <source>
        <strain evidence="2">cv. GZQX0401</strain>
        <tissue evidence="1">Young leaves</tissue>
    </source>
</reference>
<name>A0A067KU48_JATCU</name>
<protein>
    <submittedName>
        <fullName evidence="1">Uncharacterized protein</fullName>
    </submittedName>
</protein>
<dbReference type="Proteomes" id="UP000027138">
    <property type="component" value="Unassembled WGS sequence"/>
</dbReference>
<dbReference type="EMBL" id="KK914476">
    <property type="protein sequence ID" value="KDP35785.1"/>
    <property type="molecule type" value="Genomic_DNA"/>
</dbReference>